<reference evidence="1" key="1">
    <citation type="submission" date="2021-09" db="EMBL/GenBank/DDBJ databases">
        <authorList>
            <consortium name="AG Swart"/>
            <person name="Singh M."/>
            <person name="Singh A."/>
            <person name="Seah K."/>
            <person name="Emmerich C."/>
        </authorList>
    </citation>
    <scope>NUCLEOTIDE SEQUENCE</scope>
    <source>
        <strain evidence="1">ATCC30299</strain>
    </source>
</reference>
<proteinExistence type="predicted"/>
<dbReference type="Proteomes" id="UP001162131">
    <property type="component" value="Unassembled WGS sequence"/>
</dbReference>
<keyword evidence="2" id="KW-1185">Reference proteome</keyword>
<dbReference type="PROSITE" id="PS00018">
    <property type="entry name" value="EF_HAND_1"/>
    <property type="match status" value="1"/>
</dbReference>
<accession>A0AAU9IPW2</accession>
<sequence>MSFYNKYVGGGKQSRQQINDMDILDILDPDATGFIDCEDIKALRGNLPEKLQDKVAEILKNFVFEFRSFRMPCDLFMEYYKPASNSRKKTPRKVSCTLNSLNSTRKSLDSSSDNLFRTTSIYKTSIMSSNDSVGARRSSLSPKKIRTYTELYEKKKENEKQTFQRSSLLFDKIDQKLNKNRFFSQGSFIENNSVIIHHKSFATKFANVEALMEIRRQHLRYSSMKS</sequence>
<dbReference type="InterPro" id="IPR018247">
    <property type="entry name" value="EF_Hand_1_Ca_BS"/>
</dbReference>
<protein>
    <recommendedName>
        <fullName evidence="3">EF-hand domain-containing protein</fullName>
    </recommendedName>
</protein>
<dbReference type="EMBL" id="CAJZBQ010000013">
    <property type="protein sequence ID" value="CAG9315203.1"/>
    <property type="molecule type" value="Genomic_DNA"/>
</dbReference>
<evidence type="ECO:0000313" key="1">
    <source>
        <dbReference type="EMBL" id="CAG9315203.1"/>
    </source>
</evidence>
<evidence type="ECO:0008006" key="3">
    <source>
        <dbReference type="Google" id="ProtNLM"/>
    </source>
</evidence>
<name>A0AAU9IPW2_9CILI</name>
<comment type="caution">
    <text evidence="1">The sequence shown here is derived from an EMBL/GenBank/DDBJ whole genome shotgun (WGS) entry which is preliminary data.</text>
</comment>
<organism evidence="1 2">
    <name type="scientific">Blepharisma stoltei</name>
    <dbReference type="NCBI Taxonomy" id="1481888"/>
    <lineage>
        <taxon>Eukaryota</taxon>
        <taxon>Sar</taxon>
        <taxon>Alveolata</taxon>
        <taxon>Ciliophora</taxon>
        <taxon>Postciliodesmatophora</taxon>
        <taxon>Heterotrichea</taxon>
        <taxon>Heterotrichida</taxon>
        <taxon>Blepharismidae</taxon>
        <taxon>Blepharisma</taxon>
    </lineage>
</organism>
<gene>
    <name evidence="1" type="ORF">BSTOLATCC_MIC12977</name>
</gene>
<dbReference type="AlphaFoldDB" id="A0AAU9IPW2"/>
<evidence type="ECO:0000313" key="2">
    <source>
        <dbReference type="Proteomes" id="UP001162131"/>
    </source>
</evidence>